<feature type="region of interest" description="Disordered" evidence="6">
    <location>
        <begin position="123"/>
        <end position="159"/>
    </location>
</feature>
<feature type="chain" id="PRO_5011699240" description="High-affinity zinc uptake system protein ZnuA" evidence="7">
    <location>
        <begin position="21"/>
        <end position="328"/>
    </location>
</feature>
<evidence type="ECO:0000256" key="1">
    <source>
        <dbReference type="ARBA" id="ARBA00011028"/>
    </source>
</evidence>
<dbReference type="SUPFAM" id="SSF53807">
    <property type="entry name" value="Helical backbone' metal receptor"/>
    <property type="match status" value="1"/>
</dbReference>
<dbReference type="Gene3D" id="3.40.50.1980">
    <property type="entry name" value="Nitrogenase molybdenum iron protein domain"/>
    <property type="match status" value="2"/>
</dbReference>
<feature type="signal peptide" evidence="7">
    <location>
        <begin position="1"/>
        <end position="20"/>
    </location>
</feature>
<evidence type="ECO:0000313" key="9">
    <source>
        <dbReference type="Proteomes" id="UP000199144"/>
    </source>
</evidence>
<keyword evidence="4 7" id="KW-0732">Signal</keyword>
<keyword evidence="5" id="KW-0864">Zinc transport</keyword>
<dbReference type="GO" id="GO:0046872">
    <property type="term" value="F:metal ion binding"/>
    <property type="evidence" value="ECO:0007669"/>
    <property type="project" value="InterPro"/>
</dbReference>
<dbReference type="InterPro" id="IPR050492">
    <property type="entry name" value="Bact_metal-bind_prot9"/>
</dbReference>
<dbReference type="InterPro" id="IPR006127">
    <property type="entry name" value="ZnuA-like"/>
</dbReference>
<dbReference type="Proteomes" id="UP000199144">
    <property type="component" value="Unassembled WGS sequence"/>
</dbReference>
<protein>
    <recommendedName>
        <fullName evidence="2">High-affinity zinc uptake system protein ZnuA</fullName>
    </recommendedName>
</protein>
<sequence length="328" mass="36092">MSRFARFFPALLAWPVFAQAEVPKVVTDIAPVQYLVAGVMHGVGTPKLLIRPGTSPHDYAMRPSEARALQEADLVVWIGPELTPSLEESIGTLAGSAVQITLLDVTDTRRLPFRDGIIFDHDSEEEHSEHGDDEHEAHDDHETHDAGDAHDHDHDGLDPHAWLDPVNAQVWVHAIAAQLSEMDPGNAAIYDGNAATLSADLEALTKETRARLELMRDRRFVVFHDAYQYFETRFGLHLTGALLHSDGAPPSAGRLRALHEELEHEQVHCIFTEPQFDPKIVAAISENGEIPVVELDPIGVGLDGGSGLYQRLIARMGEQFATCLEPKG</sequence>
<reference evidence="8 9" key="1">
    <citation type="submission" date="2016-10" db="EMBL/GenBank/DDBJ databases">
        <authorList>
            <person name="de Groot N.N."/>
        </authorList>
    </citation>
    <scope>NUCLEOTIDE SEQUENCE [LARGE SCALE GENOMIC DNA]</scope>
    <source>
        <strain evidence="8 9">DSM 15283</strain>
    </source>
</reference>
<dbReference type="OrthoDB" id="7346865at2"/>
<dbReference type="AlphaFoldDB" id="A0A1I4JZG8"/>
<dbReference type="FunFam" id="3.40.50.1980:FF:000028">
    <property type="entry name" value="High-affinity zinc uptake system protein znuA"/>
    <property type="match status" value="1"/>
</dbReference>
<evidence type="ECO:0000256" key="7">
    <source>
        <dbReference type="SAM" id="SignalP"/>
    </source>
</evidence>
<evidence type="ECO:0000313" key="8">
    <source>
        <dbReference type="EMBL" id="SFL71731.1"/>
    </source>
</evidence>
<evidence type="ECO:0000256" key="5">
    <source>
        <dbReference type="ARBA" id="ARBA00022906"/>
    </source>
</evidence>
<evidence type="ECO:0000256" key="6">
    <source>
        <dbReference type="SAM" id="MobiDB-lite"/>
    </source>
</evidence>
<keyword evidence="9" id="KW-1185">Reference proteome</keyword>
<keyword evidence="5" id="KW-0862">Zinc</keyword>
<organism evidence="8 9">
    <name type="scientific">Shimia aestuarii</name>
    <dbReference type="NCBI Taxonomy" id="254406"/>
    <lineage>
        <taxon>Bacteria</taxon>
        <taxon>Pseudomonadati</taxon>
        <taxon>Pseudomonadota</taxon>
        <taxon>Alphaproteobacteria</taxon>
        <taxon>Rhodobacterales</taxon>
        <taxon>Roseobacteraceae</taxon>
    </lineage>
</organism>
<comment type="similarity">
    <text evidence="1">Belongs to the bacterial solute-binding protein 9 family.</text>
</comment>
<name>A0A1I4JZG8_9RHOB</name>
<proteinExistence type="inferred from homology"/>
<evidence type="ECO:0000256" key="4">
    <source>
        <dbReference type="ARBA" id="ARBA00022729"/>
    </source>
</evidence>
<dbReference type="PANTHER" id="PTHR42953:SF3">
    <property type="entry name" value="HIGH-AFFINITY ZINC UPTAKE SYSTEM PROTEIN ZNUA"/>
    <property type="match status" value="1"/>
</dbReference>
<evidence type="ECO:0000256" key="2">
    <source>
        <dbReference type="ARBA" id="ARBA00015915"/>
    </source>
</evidence>
<dbReference type="STRING" id="254406.SAMN04488042_1011243"/>
<evidence type="ECO:0000256" key="3">
    <source>
        <dbReference type="ARBA" id="ARBA00022448"/>
    </source>
</evidence>
<feature type="compositionally biased region" description="Basic and acidic residues" evidence="6">
    <location>
        <begin position="127"/>
        <end position="158"/>
    </location>
</feature>
<dbReference type="GO" id="GO:0006829">
    <property type="term" value="P:zinc ion transport"/>
    <property type="evidence" value="ECO:0007669"/>
    <property type="project" value="UniProtKB-KW"/>
</dbReference>
<keyword evidence="5" id="KW-0406">Ion transport</keyword>
<dbReference type="EMBL" id="FOTQ01000001">
    <property type="protein sequence ID" value="SFL71731.1"/>
    <property type="molecule type" value="Genomic_DNA"/>
</dbReference>
<dbReference type="Pfam" id="PF01297">
    <property type="entry name" value="ZnuA"/>
    <property type="match status" value="1"/>
</dbReference>
<dbReference type="PANTHER" id="PTHR42953">
    <property type="entry name" value="HIGH-AFFINITY ZINC UPTAKE SYSTEM PROTEIN ZNUA-RELATED"/>
    <property type="match status" value="1"/>
</dbReference>
<keyword evidence="3" id="KW-0813">Transport</keyword>
<dbReference type="RefSeq" id="WP_093091854.1">
    <property type="nucleotide sequence ID" value="NZ_FOTQ01000001.1"/>
</dbReference>
<gene>
    <name evidence="8" type="ORF">SAMN04488042_1011243</name>
</gene>
<accession>A0A1I4JZG8</accession>